<dbReference type="InterPro" id="IPR002490">
    <property type="entry name" value="V-ATPase_116kDa_su"/>
</dbReference>
<dbReference type="GO" id="GO:0033179">
    <property type="term" value="C:proton-transporting V-type ATPase, V0 domain"/>
    <property type="evidence" value="ECO:0007669"/>
    <property type="project" value="InterPro"/>
</dbReference>
<evidence type="ECO:0000256" key="7">
    <source>
        <dbReference type="ARBA" id="ARBA00023136"/>
    </source>
</evidence>
<keyword evidence="3" id="KW-0813">Transport</keyword>
<dbReference type="Proteomes" id="UP000308489">
    <property type="component" value="Chromosome 1"/>
</dbReference>
<dbReference type="GO" id="GO:0016471">
    <property type="term" value="C:vacuolar proton-transporting V-type ATPase complex"/>
    <property type="evidence" value="ECO:0007669"/>
    <property type="project" value="TreeGrafter"/>
</dbReference>
<dbReference type="KEGG" id="hhw:NCTC503_01038"/>
<evidence type="ECO:0000313" key="10">
    <source>
        <dbReference type="Proteomes" id="UP000308489"/>
    </source>
</evidence>
<evidence type="ECO:0000256" key="8">
    <source>
        <dbReference type="SAM" id="Phobius"/>
    </source>
</evidence>
<dbReference type="Pfam" id="PF01496">
    <property type="entry name" value="V_ATPase_I"/>
    <property type="match status" value="2"/>
</dbReference>
<organism evidence="9 10">
    <name type="scientific">Hathewaya histolytica</name>
    <name type="common">Clostridium histolyticum</name>
    <dbReference type="NCBI Taxonomy" id="1498"/>
    <lineage>
        <taxon>Bacteria</taxon>
        <taxon>Bacillati</taxon>
        <taxon>Bacillota</taxon>
        <taxon>Clostridia</taxon>
        <taxon>Eubacteriales</taxon>
        <taxon>Clostridiaceae</taxon>
        <taxon>Hathewaya</taxon>
    </lineage>
</organism>
<proteinExistence type="inferred from homology"/>
<dbReference type="EMBL" id="LR590481">
    <property type="protein sequence ID" value="VTQ87153.1"/>
    <property type="molecule type" value="Genomic_DNA"/>
</dbReference>
<feature type="transmembrane region" description="Helical" evidence="8">
    <location>
        <begin position="405"/>
        <end position="431"/>
    </location>
</feature>
<dbReference type="Gene3D" id="1.20.1460.20">
    <property type="match status" value="1"/>
</dbReference>
<keyword evidence="7 8" id="KW-0472">Membrane</keyword>
<evidence type="ECO:0000256" key="3">
    <source>
        <dbReference type="ARBA" id="ARBA00022448"/>
    </source>
</evidence>
<evidence type="ECO:0000313" key="9">
    <source>
        <dbReference type="EMBL" id="VTQ87153.1"/>
    </source>
</evidence>
<keyword evidence="4 8" id="KW-0812">Transmembrane</keyword>
<dbReference type="EC" id="3.6.3.14" evidence="9"/>
<protein>
    <submittedName>
        <fullName evidence="9">V-type ATP synthase subunit I</fullName>
        <ecNumber evidence="9">3.6.3.14</ecNumber>
    </submittedName>
</protein>
<dbReference type="RefSeq" id="WP_138209738.1">
    <property type="nucleotide sequence ID" value="NZ_CBCRUQ010000004.1"/>
</dbReference>
<feature type="transmembrane region" description="Helical" evidence="8">
    <location>
        <begin position="443"/>
        <end position="470"/>
    </location>
</feature>
<feature type="transmembrane region" description="Helical" evidence="8">
    <location>
        <begin position="588"/>
        <end position="612"/>
    </location>
</feature>
<dbReference type="GO" id="GO:0007035">
    <property type="term" value="P:vacuolar acidification"/>
    <property type="evidence" value="ECO:0007669"/>
    <property type="project" value="TreeGrafter"/>
</dbReference>
<dbReference type="Gene3D" id="3.30.70.2750">
    <property type="match status" value="1"/>
</dbReference>
<evidence type="ECO:0000256" key="4">
    <source>
        <dbReference type="ARBA" id="ARBA00022692"/>
    </source>
</evidence>
<dbReference type="PANTHER" id="PTHR11629:SF63">
    <property type="entry name" value="V-TYPE PROTON ATPASE SUBUNIT A"/>
    <property type="match status" value="1"/>
</dbReference>
<feature type="transmembrane region" description="Helical" evidence="8">
    <location>
        <begin position="482"/>
        <end position="504"/>
    </location>
</feature>
<keyword evidence="5 8" id="KW-1133">Transmembrane helix</keyword>
<evidence type="ECO:0000256" key="2">
    <source>
        <dbReference type="ARBA" id="ARBA00009904"/>
    </source>
</evidence>
<evidence type="ECO:0000256" key="6">
    <source>
        <dbReference type="ARBA" id="ARBA00023065"/>
    </source>
</evidence>
<dbReference type="AlphaFoldDB" id="A0A4U9RAC4"/>
<name>A0A4U9RAC4_HATHI</name>
<evidence type="ECO:0000256" key="5">
    <source>
        <dbReference type="ARBA" id="ARBA00022989"/>
    </source>
</evidence>
<dbReference type="Gene3D" id="3.30.70.2170">
    <property type="match status" value="1"/>
</dbReference>
<dbReference type="GO" id="GO:0046961">
    <property type="term" value="F:proton-transporting ATPase activity, rotational mechanism"/>
    <property type="evidence" value="ECO:0007669"/>
    <property type="project" value="InterPro"/>
</dbReference>
<reference evidence="9 10" key="1">
    <citation type="submission" date="2019-05" db="EMBL/GenBank/DDBJ databases">
        <authorList>
            <consortium name="Pathogen Informatics"/>
        </authorList>
    </citation>
    <scope>NUCLEOTIDE SEQUENCE [LARGE SCALE GENOMIC DNA]</scope>
    <source>
        <strain evidence="9 10">NCTC503</strain>
    </source>
</reference>
<comment type="similarity">
    <text evidence="2">Belongs to the V-ATPase 116 kDa subunit family.</text>
</comment>
<comment type="subcellular location">
    <subcellularLocation>
        <location evidence="1">Membrane</location>
        <topology evidence="1">Multi-pass membrane protein</topology>
    </subcellularLocation>
</comment>
<dbReference type="GO" id="GO:0016787">
    <property type="term" value="F:hydrolase activity"/>
    <property type="evidence" value="ECO:0007669"/>
    <property type="project" value="UniProtKB-KW"/>
</dbReference>
<feature type="transmembrane region" description="Helical" evidence="8">
    <location>
        <begin position="560"/>
        <end position="582"/>
    </location>
</feature>
<dbReference type="OrthoDB" id="9803814at2"/>
<keyword evidence="9" id="KW-0378">Hydrolase</keyword>
<sequence length="649" mass="72823">MAIVKMNKFSLFSFKTKKEILLDALHKFGKVQFINLQDKNTEDLEFFQKDSEKIKLSEIEENLAKLKFSLDFIEKYIDKEGTIEALKKGKSTISYERLIEVGTSETWREYYSSLKEKEKSLNEIKNEYTKLNSEVEVLKPWLNLDTRIIDLKGMKTSLYFIGSIPKAAKESFIEEFNSKVESSYIEVISEVKADLNLLVIVHKEEKEAESILKSFGFNSITLNYEDVPCKIVESLNVRKEEILKEEENIKGSIKEFKGQYEELKIAYEYYSTLEDKAEASENFLKSKNVVAIEGWVPTKEVSNLEREIKEVVGEDYYFTTEGAEVDDSEVPVLLKNNKLVSAFESITEMYSLPRYNEIDPTPLLTPFYLVFFGMMLADIGYGLLMLLGTIFALKAFNLDDKQKSFVKFFLFLSIPTMIAGAVYGSFFGGIINLPKLVDPGEDVIVILIASIILGVVQIFAGLGIKAYMLIREKDYVGALFDVGAWYASLIGAFLFLGAGAIGLSQTVSTIGKWIMIIGMATIVLTHGRENKSVGAKLGAGLYSLYGISGYVGDLVSYSRLMALGLAGGFIGSAFNIMVGMLGNGVAKWIFAPLIFVAGHIFNLLLSALGAYVHTARLQYVEYFGKFYEGGGKAFKPFKSKNKFINIKNK</sequence>
<accession>A0A4U9RAC4</accession>
<feature type="transmembrane region" description="Helical" evidence="8">
    <location>
        <begin position="510"/>
        <end position="527"/>
    </location>
</feature>
<feature type="transmembrane region" description="Helical" evidence="8">
    <location>
        <begin position="367"/>
        <end position="393"/>
    </location>
</feature>
<dbReference type="PANTHER" id="PTHR11629">
    <property type="entry name" value="VACUOLAR PROTON ATPASES"/>
    <property type="match status" value="1"/>
</dbReference>
<dbReference type="GO" id="GO:0051117">
    <property type="term" value="F:ATPase binding"/>
    <property type="evidence" value="ECO:0007669"/>
    <property type="project" value="TreeGrafter"/>
</dbReference>
<evidence type="ECO:0000256" key="1">
    <source>
        <dbReference type="ARBA" id="ARBA00004141"/>
    </source>
</evidence>
<keyword evidence="10" id="KW-1185">Reference proteome</keyword>
<gene>
    <name evidence="9" type="ORF">NCTC503_01038</name>
</gene>
<keyword evidence="6" id="KW-0406">Ion transport</keyword>